<dbReference type="Pfam" id="PF03328">
    <property type="entry name" value="HpcH_HpaI"/>
    <property type="match status" value="1"/>
</dbReference>
<evidence type="ECO:0000313" key="8">
    <source>
        <dbReference type="EMBL" id="TCT12529.1"/>
    </source>
</evidence>
<comment type="cofactor">
    <cofactor evidence="1">
        <name>Mg(2+)</name>
        <dbReference type="ChEBI" id="CHEBI:18420"/>
    </cofactor>
</comment>
<dbReference type="GO" id="GO:0006107">
    <property type="term" value="P:oxaloacetate metabolic process"/>
    <property type="evidence" value="ECO:0007669"/>
    <property type="project" value="TreeGrafter"/>
</dbReference>
<protein>
    <submittedName>
        <fullName evidence="8">Beta-methylmalyl-CoA/L-malyl-CoA lyase</fullName>
    </submittedName>
</protein>
<keyword evidence="9" id="KW-1185">Reference proteome</keyword>
<evidence type="ECO:0000256" key="5">
    <source>
        <dbReference type="PIRSR" id="PIRSR015582-1"/>
    </source>
</evidence>
<feature type="binding site" evidence="5">
    <location>
        <position position="134"/>
    </location>
    <ligand>
        <name>substrate</name>
    </ligand>
</feature>
<keyword evidence="8" id="KW-0456">Lyase</keyword>
<evidence type="ECO:0000256" key="6">
    <source>
        <dbReference type="PIRSR" id="PIRSR015582-2"/>
    </source>
</evidence>
<dbReference type="InterPro" id="IPR040442">
    <property type="entry name" value="Pyrv_kinase-like_dom_sf"/>
</dbReference>
<keyword evidence="4 6" id="KW-0460">Magnesium</keyword>
<feature type="domain" description="HpcH/HpaI aldolase/citrate lyase" evidence="7">
    <location>
        <begin position="91"/>
        <end position="317"/>
    </location>
</feature>
<name>A0A4R3MFB5_9HYPH</name>
<keyword evidence="3 6" id="KW-0479">Metal-binding</keyword>
<gene>
    <name evidence="8" type="ORF">EDC22_102214</name>
</gene>
<organism evidence="8 9">
    <name type="scientific">Tepidamorphus gemmatus</name>
    <dbReference type="NCBI Taxonomy" id="747076"/>
    <lineage>
        <taxon>Bacteria</taxon>
        <taxon>Pseudomonadati</taxon>
        <taxon>Pseudomonadota</taxon>
        <taxon>Alphaproteobacteria</taxon>
        <taxon>Hyphomicrobiales</taxon>
        <taxon>Tepidamorphaceae</taxon>
        <taxon>Tepidamorphus</taxon>
    </lineage>
</organism>
<feature type="binding site" evidence="6">
    <location>
        <position position="226"/>
    </location>
    <ligand>
        <name>Mg(2+)</name>
        <dbReference type="ChEBI" id="CHEBI:18420"/>
    </ligand>
</feature>
<dbReference type="InterPro" id="IPR011206">
    <property type="entry name" value="Citrate_lyase_beta/mcl1/mcl2"/>
</dbReference>
<dbReference type="InterPro" id="IPR015813">
    <property type="entry name" value="Pyrv/PenolPyrv_kinase-like_dom"/>
</dbReference>
<evidence type="ECO:0000256" key="4">
    <source>
        <dbReference type="ARBA" id="ARBA00022842"/>
    </source>
</evidence>
<feature type="binding site" evidence="6">
    <location>
        <position position="199"/>
    </location>
    <ligand>
        <name>Mg(2+)</name>
        <dbReference type="ChEBI" id="CHEBI:18420"/>
    </ligand>
</feature>
<dbReference type="PANTHER" id="PTHR32308:SF10">
    <property type="entry name" value="CITRATE LYASE SUBUNIT BETA"/>
    <property type="match status" value="1"/>
</dbReference>
<dbReference type="PANTHER" id="PTHR32308">
    <property type="entry name" value="LYASE BETA SUBUNIT, PUTATIVE (AFU_ORTHOLOGUE AFUA_4G13030)-RELATED"/>
    <property type="match status" value="1"/>
</dbReference>
<dbReference type="AlphaFoldDB" id="A0A4R3MFB5"/>
<evidence type="ECO:0000256" key="2">
    <source>
        <dbReference type="ARBA" id="ARBA00005568"/>
    </source>
</evidence>
<dbReference type="EMBL" id="SMAK01000002">
    <property type="protein sequence ID" value="TCT12529.1"/>
    <property type="molecule type" value="Genomic_DNA"/>
</dbReference>
<evidence type="ECO:0000313" key="9">
    <source>
        <dbReference type="Proteomes" id="UP000295678"/>
    </source>
</evidence>
<comment type="similarity">
    <text evidence="2">Belongs to the HpcH/HpaI aldolase family.</text>
</comment>
<dbReference type="PIRSF" id="PIRSF015582">
    <property type="entry name" value="Cit_lyase_B"/>
    <property type="match status" value="1"/>
</dbReference>
<accession>A0A4R3MFB5</accession>
<dbReference type="InterPro" id="IPR005000">
    <property type="entry name" value="Aldolase/citrate-lyase_domain"/>
</dbReference>
<feature type="binding site" evidence="5">
    <location>
        <position position="199"/>
    </location>
    <ligand>
        <name>substrate</name>
    </ligand>
</feature>
<dbReference type="Gene3D" id="3.20.20.60">
    <property type="entry name" value="Phosphoenolpyruvate-binding domains"/>
    <property type="match status" value="1"/>
</dbReference>
<proteinExistence type="inferred from homology"/>
<comment type="caution">
    <text evidence="8">The sequence shown here is derived from an EMBL/GenBank/DDBJ whole genome shotgun (WGS) entry which is preliminary data.</text>
</comment>
<dbReference type="SUPFAM" id="SSF51621">
    <property type="entry name" value="Phosphoenolpyruvate/pyruvate domain"/>
    <property type="match status" value="1"/>
</dbReference>
<evidence type="ECO:0000259" key="7">
    <source>
        <dbReference type="Pfam" id="PF03328"/>
    </source>
</evidence>
<evidence type="ECO:0000256" key="3">
    <source>
        <dbReference type="ARBA" id="ARBA00022723"/>
    </source>
</evidence>
<reference evidence="8 9" key="1">
    <citation type="submission" date="2019-03" db="EMBL/GenBank/DDBJ databases">
        <title>Genomic Encyclopedia of Type Strains, Phase IV (KMG-IV): sequencing the most valuable type-strain genomes for metagenomic binning, comparative biology and taxonomic classification.</title>
        <authorList>
            <person name="Goeker M."/>
        </authorList>
    </citation>
    <scope>NUCLEOTIDE SEQUENCE [LARGE SCALE GENOMIC DNA]</scope>
    <source>
        <strain evidence="8 9">DSM 19345</strain>
    </source>
</reference>
<dbReference type="GO" id="GO:0016829">
    <property type="term" value="F:lyase activity"/>
    <property type="evidence" value="ECO:0007669"/>
    <property type="project" value="UniProtKB-KW"/>
</dbReference>
<dbReference type="GO" id="GO:0000287">
    <property type="term" value="F:magnesium ion binding"/>
    <property type="evidence" value="ECO:0007669"/>
    <property type="project" value="TreeGrafter"/>
</dbReference>
<evidence type="ECO:0000256" key="1">
    <source>
        <dbReference type="ARBA" id="ARBA00001946"/>
    </source>
</evidence>
<dbReference type="Proteomes" id="UP000295678">
    <property type="component" value="Unassembled WGS sequence"/>
</dbReference>
<sequence length="390" mass="42760">MAPSPNPFREHRSTPPVLLRCKKALNRQRRADMVSPVTTRTDKMKLPRNFYRPLAVGAPAPYTELPIRAERMIHFVPPHIEKVRAKVPELIRQVDVVLGNLEDAIPADAKQAARAGFIEIGLGNDFGDTGLWVRINALNSPWALDDVTEIVAALGDRLDVIMLPKVEGPWDIHYLDQLLAQLEARHGLTKPVLIHAILETAEGVNNVAEIAAASPRMHGMSLGPADLAASRAMKTTRVGGGHPGYLVLEDADGDRPRQRFQQDLWHYTIARMVDACAANGIKAFYGPFGDFSDPAACEAQFRNAFLMGCTGAWTLHPSQIDIAKRVFSPDPEEVRLARRIIAAMPDGTGAVMIDGKMQDDATWKQAKVIVDLAELVARKDPDLAAGYGVI</sequence>